<dbReference type="InterPro" id="IPR058688">
    <property type="entry name" value="Ig_NPHP4_2nd"/>
</dbReference>
<gene>
    <name evidence="5" type="ORF">PBRA_007956</name>
</gene>
<protein>
    <recommendedName>
        <fullName evidence="7">Nephrocystin-4</fullName>
    </recommendedName>
</protein>
<feature type="region of interest" description="Disordered" evidence="1">
    <location>
        <begin position="456"/>
        <end position="507"/>
    </location>
</feature>
<dbReference type="GO" id="GO:0097730">
    <property type="term" value="C:non-motile cilium"/>
    <property type="evidence" value="ECO:0007669"/>
    <property type="project" value="InterPro"/>
</dbReference>
<feature type="domain" description="NPHP4 Ig-like" evidence="3">
    <location>
        <begin position="1244"/>
        <end position="1331"/>
    </location>
</feature>
<reference evidence="5 6" key="1">
    <citation type="submission" date="2015-02" db="EMBL/GenBank/DDBJ databases">
        <authorList>
            <person name="Chooi Y.-H."/>
        </authorList>
    </citation>
    <scope>NUCLEOTIDE SEQUENCE [LARGE SCALE GENOMIC DNA]</scope>
    <source>
        <strain evidence="5">E3</strain>
    </source>
</reference>
<dbReference type="Pfam" id="PF26189">
    <property type="entry name" value="Ig_NPHP4_2nd"/>
    <property type="match status" value="1"/>
</dbReference>
<evidence type="ECO:0008006" key="7">
    <source>
        <dbReference type="Google" id="ProtNLM"/>
    </source>
</evidence>
<dbReference type="STRING" id="37360.A0A0G4IYB1"/>
<dbReference type="OrthoDB" id="2159893at2759"/>
<evidence type="ECO:0000313" key="6">
    <source>
        <dbReference type="Proteomes" id="UP000039324"/>
    </source>
</evidence>
<dbReference type="GO" id="GO:0090090">
    <property type="term" value="P:negative regulation of canonical Wnt signaling pathway"/>
    <property type="evidence" value="ECO:0007669"/>
    <property type="project" value="InterPro"/>
</dbReference>
<dbReference type="OMA" id="CKFNIEA"/>
<feature type="region of interest" description="Disordered" evidence="1">
    <location>
        <begin position="960"/>
        <end position="985"/>
    </location>
</feature>
<sequence length="1348" mass="148175">MTISSCAENEISLETVRHLRRWLAFARAHDLLPTTAATFPQEDTPTAVLCLRIDRLEGVVVPRVVHERFGSACRLQLCVRVSLFHEGTLRFFGRTVTTPPVPIETTGGDVTLSAPIYFRTRVCDATALAVAEPVVLVMDDVDGVVKERVAIGWATMNVFSRTAASMPTIASKPSKSSSFTRPLFQGTARALLAVEPGSDWKSLMKPSGTTRLTYDLLDASALSEALSTLIRENELITTDSIIAGLPQRGVALALTPPPRSVLEVGEPRVAVPRDVEARLVRKLDDLLGRQGGDIVQRRLHIGVHNGRCFVGAPVVLPLERTDDHDAFHLVFDGTVTIKVDAQLDDPLVVLVIEMQVDVEWVLDKATDGPRSAAPERATLCLGWTARPLYCPEMPCDSTRIAMTLLSSPGRSPLLAMTVDVDEDSPICVDVRVTDPGRVHERLPTIRTVTDRTASRLLMPLVGRDQRFQDVDDDDDGNPRKSMAPPQPRQASMSPARQPPRHDPTPLQVAASAPTAVTIEGDPPDLPVVPDTSCPTRVPTGPMASYNVDLALERTDPQRAARFQVCIEWFEGVGVVPVRAIVVAFHVFGDQSFRSGVLTLDSDGDTVLKRQPFRAALNLTHSIAIDPDDHDRFVMHLADRTTVIEVWDADAHLLIGSARLPLRSTLRQRQPSIELRATLPVENENDDDDGNKVRGRIGVTVRHFGISSDPDPTYLQSHIVSAHPARGGALPDPADCTGVVVLTASINAARSVRPRRLVEKHAVLADRLAGFGWEPRHPPHTKIADALADHHARRVDQRDKLRHLKPIVRPGALSASALAKKEQGLAVLDGFREQVKLDGVRRLMHHQTRQVRSRLGEPVVFRAQFTNPYQQTCAFRLRIANDATEGDNGGLRVVRDPGAVRYCRRAFLADADVVARPSAVDFDQISRDANDASRDAVFELSPAESTIIWFCWQSFHSGCRPTPTPDRHNEAPAPDEDDNARPRMAKRSGPVAADVSIETHTTHNHITSLKLLAAAVPFTVDETFRFHHFNNEILKGTLSLARASKLSSDHLLGRTVTSETKFPDRAPPAIAKVRCTNDRVAFEFVSEEGGPGRLAFRYPCGEFPDVAEFYLLLYEDEYCLHLRCIWRVLIYSRARVDVNATVGSSQVAQACLPPLKFMNSPYSVIGYSSNASLLCLANGAKPFELVANAFNQARSRHEAAIGLVVRPGTSHADGERVVVNLIDTNTNAVLYGWLVDVHVTFPSVSATFDVSLPIGKSVKKKIRYRNGYNEPRTFKFESSNPTRLHVLTETVRIAAHEEGVFLLQFPATNTTRHDTVYVFINDANDQNEECLAFNLSAGSTAPAAPDSVH</sequence>
<evidence type="ECO:0000256" key="1">
    <source>
        <dbReference type="SAM" id="MobiDB-lite"/>
    </source>
</evidence>
<evidence type="ECO:0000313" key="5">
    <source>
        <dbReference type="EMBL" id="CEP00222.1"/>
    </source>
</evidence>
<dbReference type="InterPro" id="IPR058765">
    <property type="entry name" value="NPHP4_C2-like"/>
</dbReference>
<dbReference type="Proteomes" id="UP000039324">
    <property type="component" value="Unassembled WGS sequence"/>
</dbReference>
<dbReference type="PANTHER" id="PTHR31043">
    <property type="entry name" value="NEPHROCYSTIN-4"/>
    <property type="match status" value="1"/>
</dbReference>
<organism evidence="5 6">
    <name type="scientific">Plasmodiophora brassicae</name>
    <name type="common">Clubroot disease agent</name>
    <dbReference type="NCBI Taxonomy" id="37360"/>
    <lineage>
        <taxon>Eukaryota</taxon>
        <taxon>Sar</taxon>
        <taxon>Rhizaria</taxon>
        <taxon>Endomyxa</taxon>
        <taxon>Phytomyxea</taxon>
        <taxon>Plasmodiophorida</taxon>
        <taxon>Plasmodiophoridae</taxon>
        <taxon>Plasmodiophora</taxon>
    </lineage>
</organism>
<dbReference type="GO" id="GO:0005856">
    <property type="term" value="C:cytoskeleton"/>
    <property type="evidence" value="ECO:0007669"/>
    <property type="project" value="InterPro"/>
</dbReference>
<dbReference type="Pfam" id="PF26186">
    <property type="entry name" value="NPHP4_C2_3rd"/>
    <property type="match status" value="1"/>
</dbReference>
<proteinExistence type="predicted"/>
<evidence type="ECO:0000259" key="3">
    <source>
        <dbReference type="Pfam" id="PF26187"/>
    </source>
</evidence>
<dbReference type="InterPro" id="IPR058685">
    <property type="entry name" value="Ig_NPHP4_4th"/>
</dbReference>
<feature type="domain" description="NPHP4 C2-like" evidence="2">
    <location>
        <begin position="624"/>
        <end position="688"/>
    </location>
</feature>
<dbReference type="PANTHER" id="PTHR31043:SF3">
    <property type="entry name" value="NEPHROCYSTIN-4"/>
    <property type="match status" value="1"/>
</dbReference>
<keyword evidence="6" id="KW-1185">Reference proteome</keyword>
<accession>A0A0G4IYB1</accession>
<evidence type="ECO:0000259" key="4">
    <source>
        <dbReference type="Pfam" id="PF26189"/>
    </source>
</evidence>
<dbReference type="Pfam" id="PF26187">
    <property type="entry name" value="Ig_NPHP4_4th"/>
    <property type="match status" value="1"/>
</dbReference>
<dbReference type="EMBL" id="CDSF01000099">
    <property type="protein sequence ID" value="CEP00222.1"/>
    <property type="molecule type" value="Genomic_DNA"/>
</dbReference>
<name>A0A0G4IYB1_PLABS</name>
<dbReference type="InterPro" id="IPR029775">
    <property type="entry name" value="NPHP4"/>
</dbReference>
<feature type="domain" description="NPHP4 Ig-like" evidence="4">
    <location>
        <begin position="1023"/>
        <end position="1129"/>
    </location>
</feature>
<evidence type="ECO:0000259" key="2">
    <source>
        <dbReference type="Pfam" id="PF26186"/>
    </source>
</evidence>